<organism evidence="1 2">
    <name type="scientific">Gracilibacillus halophilus YIM-C55.5</name>
    <dbReference type="NCBI Taxonomy" id="1308866"/>
    <lineage>
        <taxon>Bacteria</taxon>
        <taxon>Bacillati</taxon>
        <taxon>Bacillota</taxon>
        <taxon>Bacilli</taxon>
        <taxon>Bacillales</taxon>
        <taxon>Bacillaceae</taxon>
        <taxon>Gracilibacillus</taxon>
    </lineage>
</organism>
<keyword evidence="2" id="KW-1185">Reference proteome</keyword>
<sequence>MTIIESQKPTFKKVESEWFNYYQTLQEVQMLEEAILHPFDEDPDDPTIVKGLNSVRQPGDPTQRSATRLTTHKQLNYLREVTSAIETVYNESSDEYKRLIHLRYWQRGKKLTWESIALKMNISERQARRWRNEIVQSTIEILGWR</sequence>
<name>N4WKM2_9BACI</name>
<reference evidence="1 2" key="1">
    <citation type="submission" date="2013-03" db="EMBL/GenBank/DDBJ databases">
        <title>Draft genome sequence of Gracibacillus halophilus YIM-C55.5, a moderately halophilic and thermophilic organism from the Xiaochaidamu salt lake.</title>
        <authorList>
            <person name="Sugumar T."/>
            <person name="Polireddy D.R."/>
            <person name="Antony A."/>
            <person name="Madhava Y.R."/>
            <person name="Sivakumar N."/>
        </authorList>
    </citation>
    <scope>NUCLEOTIDE SEQUENCE [LARGE SCALE GENOMIC DNA]</scope>
    <source>
        <strain evidence="1 2">YIM-C55.5</strain>
    </source>
</reference>
<dbReference type="AlphaFoldDB" id="N4WKM2"/>
<dbReference type="NCBIfam" id="TIGR01636">
    <property type="entry name" value="phage_rinA"/>
    <property type="match status" value="1"/>
</dbReference>
<dbReference type="Proteomes" id="UP000012283">
    <property type="component" value="Unassembled WGS sequence"/>
</dbReference>
<comment type="caution">
    <text evidence="1">The sequence shown here is derived from an EMBL/GenBank/DDBJ whole genome shotgun (WGS) entry which is preliminary data.</text>
</comment>
<protein>
    <submittedName>
        <fullName evidence="1">Transcriptional activator</fullName>
    </submittedName>
</protein>
<dbReference type="EMBL" id="APML01000033">
    <property type="protein sequence ID" value="ENH96712.1"/>
    <property type="molecule type" value="Genomic_DNA"/>
</dbReference>
<accession>N4WKM2</accession>
<dbReference type="InterPro" id="IPR006523">
    <property type="entry name" value="RinA"/>
</dbReference>
<evidence type="ECO:0000313" key="1">
    <source>
        <dbReference type="EMBL" id="ENH96712.1"/>
    </source>
</evidence>
<evidence type="ECO:0000313" key="2">
    <source>
        <dbReference type="Proteomes" id="UP000012283"/>
    </source>
</evidence>
<proteinExistence type="predicted"/>
<dbReference type="STRING" id="1308866.J416_09449"/>
<dbReference type="PATRIC" id="fig|1308866.3.peg.1915"/>
<dbReference type="eggNOG" id="ENOG5031Z9P">
    <property type="taxonomic scope" value="Bacteria"/>
</dbReference>
<dbReference type="RefSeq" id="WP_003469013.1">
    <property type="nucleotide sequence ID" value="NZ_APML01000033.1"/>
</dbReference>
<gene>
    <name evidence="1" type="ORF">J416_09449</name>
</gene>
<dbReference type="OrthoDB" id="2735906at2"/>